<proteinExistence type="predicted"/>
<dbReference type="SUPFAM" id="SSF56436">
    <property type="entry name" value="C-type lectin-like"/>
    <property type="match status" value="1"/>
</dbReference>
<dbReference type="EMBL" id="UYJE01002202">
    <property type="protein sequence ID" value="VDI08584.1"/>
    <property type="molecule type" value="Genomic_DNA"/>
</dbReference>
<evidence type="ECO:0000256" key="1">
    <source>
        <dbReference type="SAM" id="SignalP"/>
    </source>
</evidence>
<dbReference type="InterPro" id="IPR016187">
    <property type="entry name" value="CTDL_fold"/>
</dbReference>
<comment type="caution">
    <text evidence="3">The sequence shown here is derived from an EMBL/GenBank/DDBJ whole genome shotgun (WGS) entry which is preliminary data.</text>
</comment>
<keyword evidence="1" id="KW-0732">Signal</keyword>
<dbReference type="InterPro" id="IPR003609">
    <property type="entry name" value="Pan_app"/>
</dbReference>
<dbReference type="AlphaFoldDB" id="A0A8B6CQY4"/>
<dbReference type="OrthoDB" id="6138324at2759"/>
<feature type="domain" description="Apple" evidence="2">
    <location>
        <begin position="55"/>
        <end position="96"/>
    </location>
</feature>
<accession>A0A8B6CQY4</accession>
<evidence type="ECO:0000313" key="3">
    <source>
        <dbReference type="EMBL" id="VDI08584.1"/>
    </source>
</evidence>
<gene>
    <name evidence="3" type="ORF">MGAL_10B058346</name>
</gene>
<name>A0A8B6CQY4_MYTGA</name>
<protein>
    <recommendedName>
        <fullName evidence="2">Apple domain-containing protein</fullName>
    </recommendedName>
</protein>
<feature type="chain" id="PRO_5032425543" description="Apple domain-containing protein" evidence="1">
    <location>
        <begin position="26"/>
        <end position="173"/>
    </location>
</feature>
<sequence>MTMDLVLALFLNVVLFMFSARSTSAGAPYQSAIYYIQLQRDGNFEHKISNTLPLKSTKPVSLIKCARDCLQTENCESVFFHNADKVCNMYLSRMAAVYSVSSENGWRFYHKGQNLCSLTNGYSYDANLDRCIKAYNTEKTHLASSNACQADNAALVRIDSNDMWTFVKNELGW</sequence>
<feature type="signal peptide" evidence="1">
    <location>
        <begin position="1"/>
        <end position="25"/>
    </location>
</feature>
<dbReference type="Proteomes" id="UP000596742">
    <property type="component" value="Unassembled WGS sequence"/>
</dbReference>
<dbReference type="CDD" id="cd00037">
    <property type="entry name" value="CLECT"/>
    <property type="match status" value="1"/>
</dbReference>
<organism evidence="3 4">
    <name type="scientific">Mytilus galloprovincialis</name>
    <name type="common">Mediterranean mussel</name>
    <dbReference type="NCBI Taxonomy" id="29158"/>
    <lineage>
        <taxon>Eukaryota</taxon>
        <taxon>Metazoa</taxon>
        <taxon>Spiralia</taxon>
        <taxon>Lophotrochozoa</taxon>
        <taxon>Mollusca</taxon>
        <taxon>Bivalvia</taxon>
        <taxon>Autobranchia</taxon>
        <taxon>Pteriomorphia</taxon>
        <taxon>Mytilida</taxon>
        <taxon>Mytiloidea</taxon>
        <taxon>Mytilidae</taxon>
        <taxon>Mytilinae</taxon>
        <taxon>Mytilus</taxon>
    </lineage>
</organism>
<evidence type="ECO:0000313" key="4">
    <source>
        <dbReference type="Proteomes" id="UP000596742"/>
    </source>
</evidence>
<reference evidence="3" key="1">
    <citation type="submission" date="2018-11" db="EMBL/GenBank/DDBJ databases">
        <authorList>
            <person name="Alioto T."/>
            <person name="Alioto T."/>
        </authorList>
    </citation>
    <scope>NUCLEOTIDE SEQUENCE</scope>
</reference>
<dbReference type="Pfam" id="PF00024">
    <property type="entry name" value="PAN_1"/>
    <property type="match status" value="1"/>
</dbReference>
<evidence type="ECO:0000259" key="2">
    <source>
        <dbReference type="Pfam" id="PF00024"/>
    </source>
</evidence>
<keyword evidence="4" id="KW-1185">Reference proteome</keyword>